<dbReference type="InterPro" id="IPR047575">
    <property type="entry name" value="Sm"/>
</dbReference>
<evidence type="ECO:0000256" key="9">
    <source>
        <dbReference type="ARBA" id="ARBA00023242"/>
    </source>
</evidence>
<keyword evidence="8" id="KW-0508">mRNA splicing</keyword>
<dbReference type="GO" id="GO:0046540">
    <property type="term" value="C:U4/U6 x U5 tri-snRNP complex"/>
    <property type="evidence" value="ECO:0007669"/>
    <property type="project" value="TreeGrafter"/>
</dbReference>
<dbReference type="GO" id="GO:0005686">
    <property type="term" value="C:U2 snRNP"/>
    <property type="evidence" value="ECO:0007669"/>
    <property type="project" value="TreeGrafter"/>
</dbReference>
<evidence type="ECO:0000313" key="14">
    <source>
        <dbReference type="EMBL" id="CAD9772413.1"/>
    </source>
</evidence>
<keyword evidence="5" id="KW-0507">mRNA processing</keyword>
<gene>
    <name evidence="14" type="ORF">LSP00402_LOCUS16403</name>
</gene>
<keyword evidence="4" id="KW-0963">Cytoplasm</keyword>
<feature type="compositionally biased region" description="Low complexity" evidence="12">
    <location>
        <begin position="104"/>
        <end position="114"/>
    </location>
</feature>
<evidence type="ECO:0000256" key="4">
    <source>
        <dbReference type="ARBA" id="ARBA00022490"/>
    </source>
</evidence>
<keyword evidence="6" id="KW-0677">Repeat</keyword>
<evidence type="ECO:0000256" key="2">
    <source>
        <dbReference type="ARBA" id="ARBA00004496"/>
    </source>
</evidence>
<dbReference type="InterPro" id="IPR010920">
    <property type="entry name" value="LSM_dom_sf"/>
</dbReference>
<feature type="compositionally biased region" description="Low complexity" evidence="12">
    <location>
        <begin position="191"/>
        <end position="201"/>
    </location>
</feature>
<dbReference type="InterPro" id="IPR001163">
    <property type="entry name" value="Sm_dom_euk/arc"/>
</dbReference>
<dbReference type="GO" id="GO:0071004">
    <property type="term" value="C:U2-type prespliceosome"/>
    <property type="evidence" value="ECO:0007669"/>
    <property type="project" value="TreeGrafter"/>
</dbReference>
<feature type="compositionally biased region" description="Gly residues" evidence="12">
    <location>
        <begin position="115"/>
        <end position="130"/>
    </location>
</feature>
<keyword evidence="9 11" id="KW-0539">Nucleus</keyword>
<evidence type="ECO:0000256" key="6">
    <source>
        <dbReference type="ARBA" id="ARBA00022737"/>
    </source>
</evidence>
<dbReference type="PROSITE" id="PS52002">
    <property type="entry name" value="SM"/>
    <property type="match status" value="1"/>
</dbReference>
<dbReference type="GO" id="GO:0070990">
    <property type="term" value="F:snRNP binding"/>
    <property type="evidence" value="ECO:0007669"/>
    <property type="project" value="TreeGrafter"/>
</dbReference>
<name>A0A7S2XE97_9EUKA</name>
<evidence type="ECO:0000256" key="12">
    <source>
        <dbReference type="SAM" id="MobiDB-lite"/>
    </source>
</evidence>
<dbReference type="PIRSF" id="PIRSF037187">
    <property type="entry name" value="snRNP_SmB/SmN"/>
    <property type="match status" value="1"/>
</dbReference>
<dbReference type="InterPro" id="IPR050914">
    <property type="entry name" value="snRNP_SmB/NAA38-like"/>
</dbReference>
<sequence>MSKGGKMLQFVNWKMKVSIQDTRTLVGTFMAFDKHMNIVLGDCEEYRVVKSKKSSEFKEEKRSLGLVLLRGENVISMSAEAPPAPKPKSAAAGRGGPGVGRAAGRGIPSSALAGAPGGLSGPVRGIGGPGQDAMMPQASGRGMVSAPPMSFPGRGRAAPMMPPPPGGPPMGFMGRGMPPPMMGRGMPPPHMMMGRGMPPMMGRGGPPMGGPPPPMGRGRGRGGPPPPRPPPM</sequence>
<proteinExistence type="inferred from homology"/>
<dbReference type="GO" id="GO:0005737">
    <property type="term" value="C:cytoplasm"/>
    <property type="evidence" value="ECO:0007669"/>
    <property type="project" value="UniProtKB-SubCell"/>
</dbReference>
<dbReference type="GO" id="GO:0071013">
    <property type="term" value="C:catalytic step 2 spliceosome"/>
    <property type="evidence" value="ECO:0007669"/>
    <property type="project" value="TreeGrafter"/>
</dbReference>
<evidence type="ECO:0000256" key="7">
    <source>
        <dbReference type="ARBA" id="ARBA00022884"/>
    </source>
</evidence>
<dbReference type="SUPFAM" id="SSF50182">
    <property type="entry name" value="Sm-like ribonucleoproteins"/>
    <property type="match status" value="1"/>
</dbReference>
<dbReference type="EMBL" id="HBHP01026422">
    <property type="protein sequence ID" value="CAD9772413.1"/>
    <property type="molecule type" value="Transcribed_RNA"/>
</dbReference>
<evidence type="ECO:0000256" key="1">
    <source>
        <dbReference type="ARBA" id="ARBA00004123"/>
    </source>
</evidence>
<feature type="compositionally biased region" description="Gly residues" evidence="12">
    <location>
        <begin position="93"/>
        <end position="103"/>
    </location>
</feature>
<evidence type="ECO:0000256" key="11">
    <source>
        <dbReference type="PIRNR" id="PIRNR037187"/>
    </source>
</evidence>
<dbReference type="AlphaFoldDB" id="A0A7S2XE97"/>
<dbReference type="InterPro" id="IPR017131">
    <property type="entry name" value="snRNP-assoc_SmB/SmN"/>
</dbReference>
<evidence type="ECO:0000256" key="3">
    <source>
        <dbReference type="ARBA" id="ARBA00009123"/>
    </source>
</evidence>
<dbReference type="GO" id="GO:0005685">
    <property type="term" value="C:U1 snRNP"/>
    <property type="evidence" value="ECO:0007669"/>
    <property type="project" value="TreeGrafter"/>
</dbReference>
<dbReference type="GO" id="GO:0005687">
    <property type="term" value="C:U4 snRNP"/>
    <property type="evidence" value="ECO:0007669"/>
    <property type="project" value="TreeGrafter"/>
</dbReference>
<dbReference type="SMART" id="SM00651">
    <property type="entry name" value="Sm"/>
    <property type="match status" value="1"/>
</dbReference>
<protein>
    <recommendedName>
        <fullName evidence="11">Small nuclear ribonucleoprotein-associated protein</fullName>
    </recommendedName>
</protein>
<feature type="region of interest" description="Disordered" evidence="12">
    <location>
        <begin position="78"/>
        <end position="232"/>
    </location>
</feature>
<feature type="domain" description="Sm" evidence="13">
    <location>
        <begin position="2"/>
        <end position="83"/>
    </location>
</feature>
<dbReference type="PANTHER" id="PTHR10701:SF0">
    <property type="entry name" value="SMALL NUCLEAR RIBONUCLEOPROTEIN-ASSOCIATED PROTEIN B"/>
    <property type="match status" value="1"/>
</dbReference>
<dbReference type="Gene3D" id="2.30.30.100">
    <property type="match status" value="1"/>
</dbReference>
<evidence type="ECO:0000256" key="10">
    <source>
        <dbReference type="ARBA" id="ARBA00023274"/>
    </source>
</evidence>
<feature type="compositionally biased region" description="Pro residues" evidence="12">
    <location>
        <begin position="223"/>
        <end position="232"/>
    </location>
</feature>
<comment type="subcellular location">
    <subcellularLocation>
        <location evidence="2">Cytoplasm</location>
    </subcellularLocation>
    <subcellularLocation>
        <location evidence="1 11">Nucleus</location>
    </subcellularLocation>
</comment>
<organism evidence="14">
    <name type="scientific">Lotharella oceanica</name>
    <dbReference type="NCBI Taxonomy" id="641309"/>
    <lineage>
        <taxon>Eukaryota</taxon>
        <taxon>Sar</taxon>
        <taxon>Rhizaria</taxon>
        <taxon>Cercozoa</taxon>
        <taxon>Chlorarachniophyceae</taxon>
        <taxon>Lotharella</taxon>
    </lineage>
</organism>
<accession>A0A7S2XE97</accession>
<comment type="similarity">
    <text evidence="3 11">Belongs to the snRNP SmB/SmN family.</text>
</comment>
<dbReference type="GO" id="GO:0003723">
    <property type="term" value="F:RNA binding"/>
    <property type="evidence" value="ECO:0007669"/>
    <property type="project" value="UniProtKB-KW"/>
</dbReference>
<keyword evidence="7 11" id="KW-0694">RNA-binding</keyword>
<dbReference type="CDD" id="cd01717">
    <property type="entry name" value="Sm_B"/>
    <property type="match status" value="1"/>
</dbReference>
<evidence type="ECO:0000256" key="8">
    <source>
        <dbReference type="ARBA" id="ARBA00023187"/>
    </source>
</evidence>
<keyword evidence="10 11" id="KW-0687">Ribonucleoprotein</keyword>
<dbReference type="GO" id="GO:0005682">
    <property type="term" value="C:U5 snRNP"/>
    <property type="evidence" value="ECO:0007669"/>
    <property type="project" value="TreeGrafter"/>
</dbReference>
<reference evidence="14" key="1">
    <citation type="submission" date="2021-01" db="EMBL/GenBank/DDBJ databases">
        <authorList>
            <person name="Corre E."/>
            <person name="Pelletier E."/>
            <person name="Niang G."/>
            <person name="Scheremetjew M."/>
            <person name="Finn R."/>
            <person name="Kale V."/>
            <person name="Holt S."/>
            <person name="Cochrane G."/>
            <person name="Meng A."/>
            <person name="Brown T."/>
            <person name="Cohen L."/>
        </authorList>
    </citation>
    <scope>NUCLEOTIDE SEQUENCE</scope>
    <source>
        <strain evidence="14">CCMP622</strain>
    </source>
</reference>
<evidence type="ECO:0000259" key="13">
    <source>
        <dbReference type="PROSITE" id="PS52002"/>
    </source>
</evidence>
<dbReference type="GO" id="GO:0000398">
    <property type="term" value="P:mRNA splicing, via spliceosome"/>
    <property type="evidence" value="ECO:0007669"/>
    <property type="project" value="TreeGrafter"/>
</dbReference>
<dbReference type="PANTHER" id="PTHR10701">
    <property type="entry name" value="SMALL NUCLEAR RIBONUCLEOPROTEIN-ASSOCIATED PROTEIN B AND N"/>
    <property type="match status" value="1"/>
</dbReference>
<feature type="compositionally biased region" description="Pro residues" evidence="12">
    <location>
        <begin position="177"/>
        <end position="190"/>
    </location>
</feature>
<dbReference type="Pfam" id="PF01423">
    <property type="entry name" value="LSM"/>
    <property type="match status" value="1"/>
</dbReference>
<evidence type="ECO:0000256" key="5">
    <source>
        <dbReference type="ARBA" id="ARBA00022664"/>
    </source>
</evidence>